<dbReference type="Pfam" id="PF05346">
    <property type="entry name" value="DUF747"/>
    <property type="match status" value="1"/>
</dbReference>
<reference evidence="7 8" key="1">
    <citation type="submission" date="2024-11" db="EMBL/GenBank/DDBJ databases">
        <title>Adaptive evolution of stress response genes in parasites aligns with host niche diversity.</title>
        <authorList>
            <person name="Hahn C."/>
            <person name="Resl P."/>
        </authorList>
    </citation>
    <scope>NUCLEOTIDE SEQUENCE [LARGE SCALE GENOMIC DNA]</scope>
    <source>
        <strain evidence="7">EGGRZ-B1_66</strain>
        <tissue evidence="7">Body</tissue>
    </source>
</reference>
<keyword evidence="4 6" id="KW-1133">Transmembrane helix</keyword>
<keyword evidence="5 6" id="KW-0472">Membrane</keyword>
<dbReference type="AlphaFoldDB" id="A0ABD2QBP7"/>
<proteinExistence type="inferred from homology"/>
<comment type="similarity">
    <text evidence="2">Belongs to the TAPT1 family.</text>
</comment>
<evidence type="ECO:0000313" key="7">
    <source>
        <dbReference type="EMBL" id="KAL3316939.1"/>
    </source>
</evidence>
<feature type="transmembrane region" description="Helical" evidence="6">
    <location>
        <begin position="90"/>
        <end position="112"/>
    </location>
</feature>
<name>A0ABD2QBP7_9PLAT</name>
<feature type="transmembrane region" description="Helical" evidence="6">
    <location>
        <begin position="458"/>
        <end position="480"/>
    </location>
</feature>
<dbReference type="PANTHER" id="PTHR13317">
    <property type="entry name" value="TRANSMEMBRANE ANTERIOR POSTERIOR TRANSFORMATION PROTEIN 1 HOMOLOG"/>
    <property type="match status" value="1"/>
</dbReference>
<dbReference type="EMBL" id="JBJKFK010000459">
    <property type="protein sequence ID" value="KAL3316939.1"/>
    <property type="molecule type" value="Genomic_DNA"/>
</dbReference>
<accession>A0ABD2QBP7</accession>
<sequence length="608" mass="70295">MNTRKRLDSESDWEIHNPFKGFQFLRYMSDELTQSVRKERLRESDVRDDPENRPYRNRVYTFIAIPRYLESFMLYGWLQCFDHMLLLYTFMPLRCLLAVCAFVVQTLLAAGVKGLDVCRVPRCMRFLSMSLVKRWSSLFWQAQEMKDLIKFTIIILCSVILGYFDWSIVYHEIRTQSIMKLYIFFNMLELTDRLLSSVCQDAMDDLLLTVTLLAGRKMPTSPSTTPRNLSPTRLADDLPSFTIEDSMVVEGNRHTESRHHTTCHSRDKLFFDLFIQYIFAFICIFAHCFLLFCQVTTLNVAFNTRQNSLLTVMFSNNFVELKGSVFKKMGKTNLFQITCADVRERFHYSLWVIIVMVRNITASGYNNEYLREMMFTGVCLILSEFIVDWIKHAFITKFNVIPADVYKEYKVSIAYDLLLCRQGKHNGDYSEVLSRRMGLTPIPLSCLVNVMLLRNISFSWYMIITVPLVIFILFVVKFAANLLLLSAAFKVVKTYISTKQAELNPEKTSTPLLRKRAMAGDTGLKPKIYTGYDQPTADEGQFHRNMPRRTFSGSCPPTPPARRTHSDSFCAISQAEIENLRTGHIANFGNGFTPDTTPPGAFEGKLRC</sequence>
<protein>
    <submittedName>
        <fullName evidence="7">Transmembrane anterior posterior transformation protein 1</fullName>
    </submittedName>
</protein>
<dbReference type="GO" id="GO:0016020">
    <property type="term" value="C:membrane"/>
    <property type="evidence" value="ECO:0007669"/>
    <property type="project" value="UniProtKB-SubCell"/>
</dbReference>
<comment type="caution">
    <text evidence="7">The sequence shown here is derived from an EMBL/GenBank/DDBJ whole genome shotgun (WGS) entry which is preliminary data.</text>
</comment>
<evidence type="ECO:0000256" key="4">
    <source>
        <dbReference type="ARBA" id="ARBA00022989"/>
    </source>
</evidence>
<evidence type="ECO:0000313" key="8">
    <source>
        <dbReference type="Proteomes" id="UP001626550"/>
    </source>
</evidence>
<evidence type="ECO:0000256" key="3">
    <source>
        <dbReference type="ARBA" id="ARBA00022692"/>
    </source>
</evidence>
<organism evidence="7 8">
    <name type="scientific">Cichlidogyrus casuarinus</name>
    <dbReference type="NCBI Taxonomy" id="1844966"/>
    <lineage>
        <taxon>Eukaryota</taxon>
        <taxon>Metazoa</taxon>
        <taxon>Spiralia</taxon>
        <taxon>Lophotrochozoa</taxon>
        <taxon>Platyhelminthes</taxon>
        <taxon>Monogenea</taxon>
        <taxon>Monopisthocotylea</taxon>
        <taxon>Dactylogyridea</taxon>
        <taxon>Ancyrocephalidae</taxon>
        <taxon>Cichlidogyrus</taxon>
    </lineage>
</organism>
<keyword evidence="3 6" id="KW-0812">Transmembrane</keyword>
<evidence type="ECO:0000256" key="1">
    <source>
        <dbReference type="ARBA" id="ARBA00004141"/>
    </source>
</evidence>
<dbReference type="Proteomes" id="UP001626550">
    <property type="component" value="Unassembled WGS sequence"/>
</dbReference>
<evidence type="ECO:0000256" key="5">
    <source>
        <dbReference type="ARBA" id="ARBA00023136"/>
    </source>
</evidence>
<feature type="transmembrane region" description="Helical" evidence="6">
    <location>
        <begin position="269"/>
        <end position="292"/>
    </location>
</feature>
<comment type="subcellular location">
    <subcellularLocation>
        <location evidence="1">Membrane</location>
        <topology evidence="1">Multi-pass membrane protein</topology>
    </subcellularLocation>
</comment>
<evidence type="ECO:0000256" key="6">
    <source>
        <dbReference type="SAM" id="Phobius"/>
    </source>
</evidence>
<dbReference type="PANTHER" id="PTHR13317:SF4">
    <property type="entry name" value="TRANSMEMBRANE ANTERIOR POSTERIOR TRANSFORMATION PROTEIN 1 HOMOLOG"/>
    <property type="match status" value="1"/>
</dbReference>
<keyword evidence="8" id="KW-1185">Reference proteome</keyword>
<dbReference type="InterPro" id="IPR008010">
    <property type="entry name" value="Tatp1"/>
</dbReference>
<feature type="transmembrane region" description="Helical" evidence="6">
    <location>
        <begin position="59"/>
        <end position="78"/>
    </location>
</feature>
<feature type="transmembrane region" description="Helical" evidence="6">
    <location>
        <begin position="148"/>
        <end position="170"/>
    </location>
</feature>
<gene>
    <name evidence="7" type="primary">TAPT1</name>
    <name evidence="7" type="ORF">Ciccas_004403</name>
</gene>
<evidence type="ECO:0000256" key="2">
    <source>
        <dbReference type="ARBA" id="ARBA00008803"/>
    </source>
</evidence>